<keyword evidence="8" id="KW-1185">Reference proteome</keyword>
<evidence type="ECO:0000256" key="3">
    <source>
        <dbReference type="ARBA" id="ARBA00022692"/>
    </source>
</evidence>
<name>A0A345PKU9_9BACI</name>
<dbReference type="KEGG" id="ocn:CUC15_17535"/>
<keyword evidence="5 6" id="KW-0472">Membrane</keyword>
<dbReference type="PANTHER" id="PTHR40035:SF1">
    <property type="entry name" value="ATP SYNTHASE PROTEIN I"/>
    <property type="match status" value="1"/>
</dbReference>
<evidence type="ECO:0000256" key="1">
    <source>
        <dbReference type="ARBA" id="ARBA00004651"/>
    </source>
</evidence>
<proteinExistence type="predicted"/>
<evidence type="ECO:0000313" key="8">
    <source>
        <dbReference type="Proteomes" id="UP000253908"/>
    </source>
</evidence>
<organism evidence="7 8">
    <name type="scientific">Oceanobacillus zhaokaii</name>
    <dbReference type="NCBI Taxonomy" id="2052660"/>
    <lineage>
        <taxon>Bacteria</taxon>
        <taxon>Bacillati</taxon>
        <taxon>Bacillota</taxon>
        <taxon>Bacilli</taxon>
        <taxon>Bacillales</taxon>
        <taxon>Bacillaceae</taxon>
        <taxon>Oceanobacillus</taxon>
    </lineage>
</organism>
<keyword evidence="3 6" id="KW-0812">Transmembrane</keyword>
<dbReference type="Proteomes" id="UP000253908">
    <property type="component" value="Chromosome"/>
</dbReference>
<feature type="transmembrane region" description="Helical" evidence="6">
    <location>
        <begin position="35"/>
        <end position="53"/>
    </location>
</feature>
<sequence>MMYEYGSIVTRQRKWMLYLLAILVLGAAFTPYSRIFQGLLLGSIVSFYNLWLLQHKTKALGEAVAESRSVRGGLGTFSRLAAVALTVLIALRFEENFHFIAVVIGIVSSYIIMGLDILFRMVTGRNNRSGN</sequence>
<dbReference type="RefSeq" id="WP_114917913.1">
    <property type="nucleotide sequence ID" value="NZ_CP024848.1"/>
</dbReference>
<gene>
    <name evidence="7" type="ORF">CUC15_17535</name>
</gene>
<dbReference type="InterPro" id="IPR005598">
    <property type="entry name" value="ATP_synth_I"/>
</dbReference>
<dbReference type="EMBL" id="CP024848">
    <property type="protein sequence ID" value="AXI10629.1"/>
    <property type="molecule type" value="Genomic_DNA"/>
</dbReference>
<dbReference type="OrthoDB" id="2355635at2"/>
<evidence type="ECO:0000313" key="7">
    <source>
        <dbReference type="EMBL" id="AXI10629.1"/>
    </source>
</evidence>
<dbReference type="PANTHER" id="PTHR40035">
    <property type="entry name" value="ATP SYNTHASE PROTEIN I"/>
    <property type="match status" value="1"/>
</dbReference>
<comment type="subcellular location">
    <subcellularLocation>
        <location evidence="1">Cell membrane</location>
        <topology evidence="1">Multi-pass membrane protein</topology>
    </subcellularLocation>
</comment>
<dbReference type="InterPro" id="IPR039072">
    <property type="entry name" value="ATP_synth_I_Bacilli"/>
</dbReference>
<feature type="transmembrane region" description="Helical" evidence="6">
    <location>
        <begin position="74"/>
        <end position="93"/>
    </location>
</feature>
<feature type="transmembrane region" description="Helical" evidence="6">
    <location>
        <begin position="99"/>
        <end position="119"/>
    </location>
</feature>
<evidence type="ECO:0000256" key="5">
    <source>
        <dbReference type="ARBA" id="ARBA00023136"/>
    </source>
</evidence>
<keyword evidence="2" id="KW-1003">Cell membrane</keyword>
<protein>
    <recommendedName>
        <fullName evidence="9">ATP synthase subunit I</fullName>
    </recommendedName>
</protein>
<evidence type="ECO:0000256" key="2">
    <source>
        <dbReference type="ARBA" id="ARBA00022475"/>
    </source>
</evidence>
<reference evidence="8" key="1">
    <citation type="submission" date="2017-11" db="EMBL/GenBank/DDBJ databases">
        <authorList>
            <person name="Zhu W."/>
        </authorList>
    </citation>
    <scope>NUCLEOTIDE SEQUENCE [LARGE SCALE GENOMIC DNA]</scope>
    <source>
        <strain evidence="8">160</strain>
    </source>
</reference>
<evidence type="ECO:0000256" key="6">
    <source>
        <dbReference type="SAM" id="Phobius"/>
    </source>
</evidence>
<dbReference type="GO" id="GO:0005886">
    <property type="term" value="C:plasma membrane"/>
    <property type="evidence" value="ECO:0007669"/>
    <property type="project" value="UniProtKB-SubCell"/>
</dbReference>
<dbReference type="AlphaFoldDB" id="A0A345PKU9"/>
<evidence type="ECO:0008006" key="9">
    <source>
        <dbReference type="Google" id="ProtNLM"/>
    </source>
</evidence>
<evidence type="ECO:0000256" key="4">
    <source>
        <dbReference type="ARBA" id="ARBA00022989"/>
    </source>
</evidence>
<feature type="transmembrane region" description="Helical" evidence="6">
    <location>
        <begin position="12"/>
        <end position="29"/>
    </location>
</feature>
<dbReference type="Pfam" id="PF03899">
    <property type="entry name" value="ATP-synt_I"/>
    <property type="match status" value="1"/>
</dbReference>
<keyword evidence="4 6" id="KW-1133">Transmembrane helix</keyword>
<accession>A0A345PKU9</accession>